<dbReference type="SUPFAM" id="SSF46689">
    <property type="entry name" value="Homeodomain-like"/>
    <property type="match status" value="1"/>
</dbReference>
<dbReference type="EMBL" id="CAJB01000112">
    <property type="protein sequence ID" value="CCH77485.1"/>
    <property type="molecule type" value="Genomic_DNA"/>
</dbReference>
<accession>A0A077LZT2</accession>
<evidence type="ECO:0000313" key="2">
    <source>
        <dbReference type="EMBL" id="CCH77485.1"/>
    </source>
</evidence>
<reference evidence="2 3" key="1">
    <citation type="journal article" date="2013" name="ISME J.">
        <title>A metabolic model for members of the genus Tetrasphaera involved in enhanced biological phosphorus removal.</title>
        <authorList>
            <person name="Kristiansen R."/>
            <person name="Nguyen H.T.T."/>
            <person name="Saunders A.M."/>
            <person name="Nielsen J.L."/>
            <person name="Wimmer R."/>
            <person name="Le V.Q."/>
            <person name="McIlroy S.J."/>
            <person name="Petrovski S."/>
            <person name="Seviour R.J."/>
            <person name="Calteau A."/>
            <person name="Nielsen K.L."/>
            <person name="Nielsen P.H."/>
        </authorList>
    </citation>
    <scope>NUCLEOTIDE SEQUENCE [LARGE SCALE GENOMIC DNA]</scope>
    <source>
        <strain evidence="2 3">T1-X7</strain>
    </source>
</reference>
<dbReference type="InterPro" id="IPR009057">
    <property type="entry name" value="Homeodomain-like_sf"/>
</dbReference>
<dbReference type="Proteomes" id="UP000035721">
    <property type="component" value="Unassembled WGS sequence"/>
</dbReference>
<dbReference type="AlphaFoldDB" id="A0A077LZT2"/>
<evidence type="ECO:0000256" key="1">
    <source>
        <dbReference type="SAM" id="MobiDB-lite"/>
    </source>
</evidence>
<keyword evidence="3" id="KW-1185">Reference proteome</keyword>
<dbReference type="STRING" id="1194083.BN12_20028"/>
<evidence type="ECO:0008006" key="4">
    <source>
        <dbReference type="Google" id="ProtNLM"/>
    </source>
</evidence>
<comment type="caution">
    <text evidence="2">The sequence shown here is derived from an EMBL/GenBank/DDBJ whole genome shotgun (WGS) entry which is preliminary data.</text>
</comment>
<gene>
    <name evidence="2" type="ORF">BN12_20028</name>
</gene>
<feature type="region of interest" description="Disordered" evidence="1">
    <location>
        <begin position="29"/>
        <end position="76"/>
    </location>
</feature>
<protein>
    <recommendedName>
        <fullName evidence="4">Transposase</fullName>
    </recommendedName>
</protein>
<feature type="compositionally biased region" description="Basic and acidic residues" evidence="1">
    <location>
        <begin position="32"/>
        <end position="43"/>
    </location>
</feature>
<proteinExistence type="predicted"/>
<name>A0A077LZT2_9MICO</name>
<organism evidence="2 3">
    <name type="scientific">Nostocoides japonicum T1-X7</name>
    <dbReference type="NCBI Taxonomy" id="1194083"/>
    <lineage>
        <taxon>Bacteria</taxon>
        <taxon>Bacillati</taxon>
        <taxon>Actinomycetota</taxon>
        <taxon>Actinomycetes</taxon>
        <taxon>Micrococcales</taxon>
        <taxon>Intrasporangiaceae</taxon>
        <taxon>Nostocoides</taxon>
    </lineage>
</organism>
<feature type="compositionally biased region" description="Basic and acidic residues" evidence="1">
    <location>
        <begin position="51"/>
        <end position="61"/>
    </location>
</feature>
<sequence>MANHHGLGPFSMSWLGATTLARTTLTALSNQIRERPGTSRAKDLNPATVRNRVEDAERADGLRPSAAARSSESEELRALRTENAELRRANEILKTASAFSHRRNSTAAWSDRGLPRLLPEPVRRPCRSVPC</sequence>
<evidence type="ECO:0000313" key="3">
    <source>
        <dbReference type="Proteomes" id="UP000035721"/>
    </source>
</evidence>